<organism evidence="1 2">
    <name type="scientific">Skeletonema marinoi</name>
    <dbReference type="NCBI Taxonomy" id="267567"/>
    <lineage>
        <taxon>Eukaryota</taxon>
        <taxon>Sar</taxon>
        <taxon>Stramenopiles</taxon>
        <taxon>Ochrophyta</taxon>
        <taxon>Bacillariophyta</taxon>
        <taxon>Coscinodiscophyceae</taxon>
        <taxon>Thalassiosirophycidae</taxon>
        <taxon>Thalassiosirales</taxon>
        <taxon>Skeletonemataceae</taxon>
        <taxon>Skeletonema</taxon>
        <taxon>Skeletonema marinoi-dohrnii complex</taxon>
    </lineage>
</organism>
<dbReference type="EMBL" id="JATAAI010000001">
    <property type="protein sequence ID" value="KAK1748581.1"/>
    <property type="molecule type" value="Genomic_DNA"/>
</dbReference>
<dbReference type="Proteomes" id="UP001224775">
    <property type="component" value="Unassembled WGS sequence"/>
</dbReference>
<name>A0AAD8YL45_9STRA</name>
<reference evidence="1" key="1">
    <citation type="submission" date="2023-06" db="EMBL/GenBank/DDBJ databases">
        <title>Survivors Of The Sea: Transcriptome response of Skeletonema marinoi to long-term dormancy.</title>
        <authorList>
            <person name="Pinder M.I.M."/>
            <person name="Kourtchenko O."/>
            <person name="Robertson E.K."/>
            <person name="Larsson T."/>
            <person name="Maumus F."/>
            <person name="Osuna-Cruz C.M."/>
            <person name="Vancaester E."/>
            <person name="Stenow R."/>
            <person name="Vandepoele K."/>
            <person name="Ploug H."/>
            <person name="Bruchert V."/>
            <person name="Godhe A."/>
            <person name="Topel M."/>
        </authorList>
    </citation>
    <scope>NUCLEOTIDE SEQUENCE</scope>
    <source>
        <strain evidence="1">R05AC</strain>
    </source>
</reference>
<evidence type="ECO:0000313" key="1">
    <source>
        <dbReference type="EMBL" id="KAK1748581.1"/>
    </source>
</evidence>
<accession>A0AAD8YL45</accession>
<comment type="caution">
    <text evidence="1">The sequence shown here is derived from an EMBL/GenBank/DDBJ whole genome shotgun (WGS) entry which is preliminary data.</text>
</comment>
<keyword evidence="2" id="KW-1185">Reference proteome</keyword>
<proteinExistence type="predicted"/>
<dbReference type="AlphaFoldDB" id="A0AAD8YL45"/>
<evidence type="ECO:0000313" key="2">
    <source>
        <dbReference type="Proteomes" id="UP001224775"/>
    </source>
</evidence>
<sequence length="96" mass="10969">MQCNVGDEGMHAELKQLYTHVTDVCTKAMHVGCARWTAPAQYAPVAGNKRLRMTYFYPGQFSGNNTEEQYPDPVCGCFCRDHATIIQEKRHKENSW</sequence>
<protein>
    <submittedName>
        <fullName evidence="1">Uncharacterized protein</fullName>
    </submittedName>
</protein>
<gene>
    <name evidence="1" type="ORF">QTG54_000520</name>
</gene>